<dbReference type="GeneID" id="75918566"/>
<dbReference type="GO" id="GO:0046872">
    <property type="term" value="F:metal ion binding"/>
    <property type="evidence" value="ECO:0007669"/>
    <property type="project" value="UniProtKB-KW"/>
</dbReference>
<comment type="catalytic activity">
    <reaction evidence="12 14">
        <text>RNA(n) + a ribonucleoside 5'-triphosphate = RNA(n+1) + diphosphate</text>
        <dbReference type="Rhea" id="RHEA:21248"/>
        <dbReference type="Rhea" id="RHEA-COMP:14527"/>
        <dbReference type="Rhea" id="RHEA-COMP:17342"/>
        <dbReference type="ChEBI" id="CHEBI:33019"/>
        <dbReference type="ChEBI" id="CHEBI:61557"/>
        <dbReference type="ChEBI" id="CHEBI:140395"/>
        <dbReference type="EC" id="2.7.7.6"/>
    </reaction>
</comment>
<keyword evidence="11" id="KW-0539">Nucleus</keyword>
<dbReference type="Gene3D" id="4.10.860.120">
    <property type="entry name" value="RNA polymerase II, clamp domain"/>
    <property type="match status" value="1"/>
</dbReference>
<dbReference type="CDD" id="cd01435">
    <property type="entry name" value="RNAP_I_RPA1_N"/>
    <property type="match status" value="1"/>
</dbReference>
<dbReference type="Pfam" id="PF05000">
    <property type="entry name" value="RNA_pol_Rpb1_4"/>
    <property type="match status" value="1"/>
</dbReference>
<keyword evidence="18" id="KW-1185">Reference proteome</keyword>
<dbReference type="FunFam" id="1.10.150.390:FF:000005">
    <property type="entry name" value="DNA-directed RNA polymerase subunit"/>
    <property type="match status" value="1"/>
</dbReference>
<dbReference type="InterPro" id="IPR000722">
    <property type="entry name" value="RNA_pol_asu"/>
</dbReference>
<keyword evidence="8" id="KW-0862">Zinc</keyword>
<dbReference type="InterPro" id="IPR047107">
    <property type="entry name" value="DNA-dir_RNA_pol1_lsu_C"/>
</dbReference>
<evidence type="ECO:0000256" key="2">
    <source>
        <dbReference type="ARBA" id="ARBA00006460"/>
    </source>
</evidence>
<comment type="similarity">
    <text evidence="2 14">Belongs to the RNA polymerase beta' chain family.</text>
</comment>
<evidence type="ECO:0000256" key="15">
    <source>
        <dbReference type="SAM" id="MobiDB-lite"/>
    </source>
</evidence>
<dbReference type="CDD" id="cd02735">
    <property type="entry name" value="RNAP_I_Rpa1_C"/>
    <property type="match status" value="1"/>
</dbReference>
<organism evidence="17 18">
    <name type="scientific">Umbelopsis ramanniana AG</name>
    <dbReference type="NCBI Taxonomy" id="1314678"/>
    <lineage>
        <taxon>Eukaryota</taxon>
        <taxon>Fungi</taxon>
        <taxon>Fungi incertae sedis</taxon>
        <taxon>Mucoromycota</taxon>
        <taxon>Mucoromycotina</taxon>
        <taxon>Umbelopsidomycetes</taxon>
        <taxon>Umbelopsidales</taxon>
        <taxon>Umbelopsidaceae</taxon>
        <taxon>Umbelopsis</taxon>
    </lineage>
</organism>
<dbReference type="Gene3D" id="3.30.1490.180">
    <property type="entry name" value="RNA polymerase ii"/>
    <property type="match status" value="1"/>
</dbReference>
<comment type="subcellular location">
    <subcellularLocation>
        <location evidence="1">Nucleus</location>
    </subcellularLocation>
</comment>
<dbReference type="InterPro" id="IPR007066">
    <property type="entry name" value="RNA_pol_Rpb1_3"/>
</dbReference>
<keyword evidence="7" id="KW-0479">Metal-binding</keyword>
<evidence type="ECO:0000256" key="12">
    <source>
        <dbReference type="ARBA" id="ARBA00048552"/>
    </source>
</evidence>
<dbReference type="InterPro" id="IPR007080">
    <property type="entry name" value="RNA_pol_Rpb1_1"/>
</dbReference>
<dbReference type="InterPro" id="IPR042102">
    <property type="entry name" value="RNA_pol_Rpb1_3_sf"/>
</dbReference>
<dbReference type="Pfam" id="PF04998">
    <property type="entry name" value="RNA_pol_Rpb1_5"/>
    <property type="match status" value="1"/>
</dbReference>
<sequence>MNISLPVGSEIDSVSFSFYDAAEIRKISVKQIVNPIIMDTMGHPTKGGLYDPALGPYTKRHICGTCSQDHFNCPGHFGHIELPVPTYNPTFFDHLYANLRAKCFYCHKYRMNRVQLHKIIAKLKLLQRGLIRESQRIDDFNMRAKKSSKNADEDDIADVLEEEQEGNENAEQFLERIDDYVEACINDKEANEYASRTYKITIINEERKQVMADFFRRCIAKKRCENCTGVSPPIRKDGVAKIFQMPLNKKTQMIMEAKGLKIQDVLVKSKASTQAMDVDVSENTANGISASESSSEDSSDEEEQGAKMPSGKISKEDGEAPAGQQKYMTPHQIRDHLTCLFESEPSATTLMYGARNPRSPSLVKPVKASMFFIDVLAVAPTRFRPASVMGDKSFESPQNVLLGKILSSSQQVRESNARVQALGKNKDENKEEITRAFNYLVNNIIKLQHDVNSFIDSTKNPAPMRQGQLPPAGIRQTLEKKEGLFRKHMMGKRVNYAARSVISPDPNIETNEIGIPPVFAKTLTYPEPVTPYNVKEMMQAVINGPEKWPGATHVQYEDQSLHSLANLSVESRIALANTLLSPQDSTASTSGTPYATRTQSINKKVFRHLRNGDMLLLNRQPTLHKPSIMAHKARVLPGEKTIRMHFANCNTYNADFDGDEMNVHFPQNEIARAEATLIANTDNQYLVPTSGNPLRGLIQDHVVSGVWMCSRDTFFTREEYQQILYGSLRPEIDGTGNGRVITVPPTVWKPVPLWTGKQVITTLMKNLTVGRPALNLTSNAKVGAKYWGPDGVEEATVLFMEGELLTGVLDKSQFGASSYGMVHSVYELYGPESAGKLLSILGRLFTKFTQSHGFTCRMDDLRLTPEGDKVRRTLLDNGKDDGKQAHIDFLGLTDMAKEADSDDLKKEFDLRMEEVARDDSKLAGLDNAMKSKVNKLTSSVIDKCIPSGLVKKFPKNNMQMMTVSGAKGSPVNVSQISCLLGQQELEGRRVPLMVSGKSLPSFLPYESSARAGGYIAGRFLTGIRPQEYYFHCMAGREGLIDTAVKTSRSGYLQRCLIKHLEGLRVHYDHSVRDADGSILQFHYGEDSLDVIKQKHLFQFSFCAHNTESLLQKYNPKQIMDILDIKEGNDYNKKALKNSQKYDPALSKYSPSRHLGVVSERFSKQLNAYIENNPDNLPFSKTTASTKNNERFSSLTSKKFKALMQLKYLHSLVEPGEVVGLLAAQSVGEPSTQMTLNTFHFAGHGAANVTLGIPRLREIIMTASASIKTPTMLLPLLTNVSSDEAGHFCKHATRLTLAQIVDDVVVTERMTSKSASSMHRRTKVYQVRLNLFSEKEYKEEYNVSAKRIKQVLETKFIQRLEAAIRKDIKDSKKAKADDVGKAIKRSKTSSNDTEDDSAPVTATVNDDDEGDGDATDARNAKRSAQHASYDAPDEDDEEVIKSMDRQMDEELELDALANGDDDDNDTSAMDIDDAEGRVVTNSSYVSKWKFDNTNGAWCEIELTFPANTKKVLMVALVEKICHDVIVHEIKGIARCFPYINPTENDKSRKLQTEGVNLQGIWPYADIIDVNNIDTNDIAAVLRTYGVEAARNAIMKEVDGVFEVYGISVDKRHLSLIAEYMTFEGGYKPFNRSGIESNVSPFLKMSFERTCHFLTEATVHGDYDSLDSPSARIVMGKVVGGGTGSFEIMQSLVDTSA</sequence>
<dbReference type="FunFam" id="1.10.274.100:FF:000006">
    <property type="entry name" value="DNA-directed RNA polymerase subunit"/>
    <property type="match status" value="1"/>
</dbReference>
<reference evidence="17" key="2">
    <citation type="journal article" date="2022" name="Proc. Natl. Acad. Sci. U.S.A.">
        <title>Diploid-dominant life cycles characterize the early evolution of Fungi.</title>
        <authorList>
            <person name="Amses K.R."/>
            <person name="Simmons D.R."/>
            <person name="Longcore J.E."/>
            <person name="Mondo S.J."/>
            <person name="Seto K."/>
            <person name="Jeronimo G.H."/>
            <person name="Bonds A.E."/>
            <person name="Quandt C.A."/>
            <person name="Davis W.J."/>
            <person name="Chang Y."/>
            <person name="Federici B.A."/>
            <person name="Kuo A."/>
            <person name="LaButti K."/>
            <person name="Pangilinan J."/>
            <person name="Andreopoulos W."/>
            <person name="Tritt A."/>
            <person name="Riley R."/>
            <person name="Hundley H."/>
            <person name="Johnson J."/>
            <person name="Lipzen A."/>
            <person name="Barry K."/>
            <person name="Lang B.F."/>
            <person name="Cuomo C.A."/>
            <person name="Buchler N.E."/>
            <person name="Grigoriev I.V."/>
            <person name="Spatafora J.W."/>
            <person name="Stajich J.E."/>
            <person name="James T.Y."/>
        </authorList>
    </citation>
    <scope>NUCLEOTIDE SEQUENCE</scope>
    <source>
        <strain evidence="17">AG</strain>
    </source>
</reference>
<evidence type="ECO:0000313" key="17">
    <source>
        <dbReference type="EMBL" id="KAI8584655.1"/>
    </source>
</evidence>
<evidence type="ECO:0000313" key="18">
    <source>
        <dbReference type="Proteomes" id="UP001206595"/>
    </source>
</evidence>
<dbReference type="PANTHER" id="PTHR19376">
    <property type="entry name" value="DNA-DIRECTED RNA POLYMERASE"/>
    <property type="match status" value="1"/>
</dbReference>
<keyword evidence="4 14" id="KW-0240">DNA-directed RNA polymerase</keyword>
<evidence type="ECO:0000256" key="6">
    <source>
        <dbReference type="ARBA" id="ARBA00022695"/>
    </source>
</evidence>
<comment type="function">
    <text evidence="13">DNA-dependent RNA polymerase catalyzes the transcription of DNA into RNA using the four ribonucleoside triphosphates as substrates. Largest and catalytic core component of RNA polymerase I which synthesizes ribosomal RNA precursors. Forms the polymerase active center together with the second largest subunit. A single stranded DNA template strand of the promoter is positioned within the central active site cleft of Pol I. A bridging helix emanates from RPA1 and crosses the cleft near the catalytic site and is thought to promote translocation of Pol I by acting as a ratchet that moves the RNA-DNA hybrid through the active site by switching from straight to bent conformations at each step of nucleotide addition.</text>
</comment>
<dbReference type="Gene3D" id="1.10.150.390">
    <property type="match status" value="1"/>
</dbReference>
<evidence type="ECO:0000256" key="14">
    <source>
        <dbReference type="RuleBase" id="RU004279"/>
    </source>
</evidence>
<dbReference type="Pfam" id="PF04997">
    <property type="entry name" value="RNA_pol_Rpb1_1"/>
    <property type="match status" value="1"/>
</dbReference>
<dbReference type="Gene3D" id="3.30.70.2850">
    <property type="match status" value="1"/>
</dbReference>
<proteinExistence type="inferred from homology"/>
<dbReference type="InterPro" id="IPR044893">
    <property type="entry name" value="RNA_pol_Rpb1_clamp_domain"/>
</dbReference>
<gene>
    <name evidence="17" type="ORF">K450DRAFT_276321</name>
</gene>
<dbReference type="GO" id="GO:0005736">
    <property type="term" value="C:RNA polymerase I complex"/>
    <property type="evidence" value="ECO:0007669"/>
    <property type="project" value="TreeGrafter"/>
</dbReference>
<dbReference type="SMART" id="SM00663">
    <property type="entry name" value="RPOLA_N"/>
    <property type="match status" value="1"/>
</dbReference>
<dbReference type="FunFam" id="3.30.1490.180:FF:000003">
    <property type="entry name" value="DNA-directed RNA polymerase subunit"/>
    <property type="match status" value="1"/>
</dbReference>
<evidence type="ECO:0000256" key="13">
    <source>
        <dbReference type="ARBA" id="ARBA00053996"/>
    </source>
</evidence>
<dbReference type="InterPro" id="IPR015699">
    <property type="entry name" value="DNA-dir_RNA_pol1_lsu_N"/>
</dbReference>
<dbReference type="RefSeq" id="XP_051449659.1">
    <property type="nucleotide sequence ID" value="XM_051593224.1"/>
</dbReference>
<dbReference type="Gene3D" id="1.10.274.100">
    <property type="entry name" value="RNA polymerase Rpb1, domain 3"/>
    <property type="match status" value="1"/>
</dbReference>
<keyword evidence="10 14" id="KW-0804">Transcription</keyword>
<evidence type="ECO:0000256" key="1">
    <source>
        <dbReference type="ARBA" id="ARBA00004123"/>
    </source>
</evidence>
<keyword evidence="5 14" id="KW-0808">Transferase</keyword>
<feature type="compositionally biased region" description="Polar residues" evidence="15">
    <location>
        <begin position="277"/>
        <end position="290"/>
    </location>
</feature>
<dbReference type="Gene3D" id="1.10.132.30">
    <property type="match status" value="1"/>
</dbReference>
<evidence type="ECO:0000256" key="5">
    <source>
        <dbReference type="ARBA" id="ARBA00022679"/>
    </source>
</evidence>
<evidence type="ECO:0000256" key="11">
    <source>
        <dbReference type="ARBA" id="ARBA00023242"/>
    </source>
</evidence>
<accession>A0AAD5HHL4</accession>
<dbReference type="Pfam" id="PF00623">
    <property type="entry name" value="RNA_pol_Rpb1_2"/>
    <property type="match status" value="1"/>
</dbReference>
<dbReference type="Gene3D" id="1.10.357.120">
    <property type="match status" value="1"/>
</dbReference>
<dbReference type="EMBL" id="MU620892">
    <property type="protein sequence ID" value="KAI8584655.1"/>
    <property type="molecule type" value="Genomic_DNA"/>
</dbReference>
<keyword evidence="9" id="KW-0460">Magnesium</keyword>
<evidence type="ECO:0000256" key="8">
    <source>
        <dbReference type="ARBA" id="ARBA00022833"/>
    </source>
</evidence>
<protein>
    <recommendedName>
        <fullName evidence="14">DNA-directed RNA polymerase subunit</fullName>
        <ecNumber evidence="14">2.7.7.6</ecNumber>
    </recommendedName>
</protein>
<dbReference type="Gene3D" id="2.40.40.20">
    <property type="match status" value="1"/>
</dbReference>
<comment type="caution">
    <text evidence="17">The sequence shown here is derived from an EMBL/GenBank/DDBJ whole genome shotgun (WGS) entry which is preliminary data.</text>
</comment>
<evidence type="ECO:0000259" key="16">
    <source>
        <dbReference type="SMART" id="SM00663"/>
    </source>
</evidence>
<comment type="subunit">
    <text evidence="3">Component of the RNA polymerase I (Pol I) complex consisting of at least 13 subunits.</text>
</comment>
<feature type="region of interest" description="Disordered" evidence="15">
    <location>
        <begin position="1374"/>
        <end position="1436"/>
    </location>
</feature>
<feature type="compositionally biased region" description="Acidic residues" evidence="15">
    <location>
        <begin position="294"/>
        <end position="303"/>
    </location>
</feature>
<dbReference type="PANTHER" id="PTHR19376:SF11">
    <property type="entry name" value="DNA-DIRECTED RNA POLYMERASE I SUBUNIT RPA1"/>
    <property type="match status" value="1"/>
</dbReference>
<dbReference type="InterPro" id="IPR045867">
    <property type="entry name" value="DNA-dir_RpoC_beta_prime"/>
</dbReference>
<keyword evidence="6 14" id="KW-0548">Nucleotidyltransferase</keyword>
<feature type="region of interest" description="Disordered" evidence="15">
    <location>
        <begin position="277"/>
        <end position="325"/>
    </location>
</feature>
<name>A0AAD5HHL4_UMBRA</name>
<dbReference type="InterPro" id="IPR038120">
    <property type="entry name" value="Rpb1_funnel_sf"/>
</dbReference>
<dbReference type="FunFam" id="4.10.860.120:FF:000006">
    <property type="entry name" value="DNA-directed RNA polymerase subunit"/>
    <property type="match status" value="1"/>
</dbReference>
<evidence type="ECO:0000256" key="3">
    <source>
        <dbReference type="ARBA" id="ARBA00011251"/>
    </source>
</evidence>
<dbReference type="GO" id="GO:0003677">
    <property type="term" value="F:DNA binding"/>
    <property type="evidence" value="ECO:0007669"/>
    <property type="project" value="InterPro"/>
</dbReference>
<dbReference type="SUPFAM" id="SSF64484">
    <property type="entry name" value="beta and beta-prime subunits of DNA dependent RNA-polymerase"/>
    <property type="match status" value="1"/>
</dbReference>
<dbReference type="EC" id="2.7.7.6" evidence="14"/>
<dbReference type="FunFam" id="2.40.40.20:FF:000019">
    <property type="entry name" value="DNA-directed RNA polymerase II subunit RPB1"/>
    <property type="match status" value="1"/>
</dbReference>
<dbReference type="Pfam" id="PF04983">
    <property type="entry name" value="RNA_pol_Rpb1_3"/>
    <property type="match status" value="1"/>
</dbReference>
<dbReference type="GO" id="GO:0003899">
    <property type="term" value="F:DNA-directed RNA polymerase activity"/>
    <property type="evidence" value="ECO:0007669"/>
    <property type="project" value="UniProtKB-EC"/>
</dbReference>
<dbReference type="GO" id="GO:0006351">
    <property type="term" value="P:DNA-templated transcription"/>
    <property type="evidence" value="ECO:0007669"/>
    <property type="project" value="InterPro"/>
</dbReference>
<dbReference type="InterPro" id="IPR007083">
    <property type="entry name" value="RNA_pol_Rpb1_4"/>
</dbReference>
<evidence type="ECO:0000256" key="10">
    <source>
        <dbReference type="ARBA" id="ARBA00023163"/>
    </source>
</evidence>
<dbReference type="Proteomes" id="UP001206595">
    <property type="component" value="Unassembled WGS sequence"/>
</dbReference>
<evidence type="ECO:0000256" key="4">
    <source>
        <dbReference type="ARBA" id="ARBA00022478"/>
    </source>
</evidence>
<evidence type="ECO:0000256" key="7">
    <source>
        <dbReference type="ARBA" id="ARBA00022723"/>
    </source>
</evidence>
<evidence type="ECO:0000256" key="9">
    <source>
        <dbReference type="ARBA" id="ARBA00022842"/>
    </source>
</evidence>
<feature type="domain" description="RNA polymerase N-terminal" evidence="16">
    <location>
        <begin position="369"/>
        <end position="709"/>
    </location>
</feature>
<reference evidence="17" key="1">
    <citation type="submission" date="2021-06" db="EMBL/GenBank/DDBJ databases">
        <authorList>
            <consortium name="DOE Joint Genome Institute"/>
            <person name="Mondo S.J."/>
            <person name="Amses K.R."/>
            <person name="Simmons D.R."/>
            <person name="Longcore J.E."/>
            <person name="Seto K."/>
            <person name="Alves G.H."/>
            <person name="Bonds A.E."/>
            <person name="Quandt C.A."/>
            <person name="Davis W.J."/>
            <person name="Chang Y."/>
            <person name="Letcher P.M."/>
            <person name="Powell M.J."/>
            <person name="Kuo A."/>
            <person name="Labutti K."/>
            <person name="Pangilinan J."/>
            <person name="Andreopoulos W."/>
            <person name="Tritt A."/>
            <person name="Riley R."/>
            <person name="Hundley H."/>
            <person name="Johnson J."/>
            <person name="Lipzen A."/>
            <person name="Barry K."/>
            <person name="Berbee M.L."/>
            <person name="Buchler N.E."/>
            <person name="Grigoriev I.V."/>
            <person name="Spatafora J.W."/>
            <person name="Stajich J.E."/>
            <person name="James T.Y."/>
        </authorList>
    </citation>
    <scope>NUCLEOTIDE SEQUENCE</scope>
    <source>
        <strain evidence="17">AG</strain>
    </source>
</reference>
<dbReference type="InterPro" id="IPR007081">
    <property type="entry name" value="RNA_pol_Rpb1_5"/>
</dbReference>
<feature type="compositionally biased region" description="Acidic residues" evidence="15">
    <location>
        <begin position="1404"/>
        <end position="1413"/>
    </location>
</feature>
<dbReference type="InterPro" id="IPR006592">
    <property type="entry name" value="RNA_pol_N"/>
</dbReference>